<evidence type="ECO:0000256" key="1">
    <source>
        <dbReference type="SAM" id="Phobius"/>
    </source>
</evidence>
<comment type="caution">
    <text evidence="2">The sequence shown here is derived from an EMBL/GenBank/DDBJ whole genome shotgun (WGS) entry which is preliminary data.</text>
</comment>
<dbReference type="AlphaFoldDB" id="A0A5C5Y316"/>
<accession>A0A5C5Y316</accession>
<dbReference type="RefSeq" id="WP_146438422.1">
    <property type="nucleotide sequence ID" value="NZ_SJPL01000001.1"/>
</dbReference>
<keyword evidence="1" id="KW-0472">Membrane</keyword>
<evidence type="ECO:0000313" key="3">
    <source>
        <dbReference type="Proteomes" id="UP000317238"/>
    </source>
</evidence>
<keyword evidence="1" id="KW-0812">Transmembrane</keyword>
<gene>
    <name evidence="2" type="ORF">Pan14r_08720</name>
</gene>
<name>A0A5C5Y316_9PLAN</name>
<keyword evidence="1" id="KW-1133">Transmembrane helix</keyword>
<protein>
    <submittedName>
        <fullName evidence="2">Uncharacterized protein</fullName>
    </submittedName>
</protein>
<dbReference type="OrthoDB" id="290549at2"/>
<proteinExistence type="predicted"/>
<sequence length="237" mass="26724">MNSETSKTKRIKGLRFSLGQLLGFMLLIALLISNLLLVQRVRDSERELTQLRREQGKLVVDDPGQMNIIPVPGPQLDWRSNWSWRVYAPPGTKIDICFCNRLIPADGLPDEKANYIWRNSVDAEDFIGSLPNGKLLSVSLVKKSKNGTTKSYLDFTDGDSILSYPLEHDVDATRASTTEVAADDGQKTSELGKPLVLLRRRLSIQEEPMPDGTTSERIPFQQPLEGFMLWLEPRGKR</sequence>
<evidence type="ECO:0000313" key="2">
    <source>
        <dbReference type="EMBL" id="TWT68625.1"/>
    </source>
</evidence>
<feature type="transmembrane region" description="Helical" evidence="1">
    <location>
        <begin position="21"/>
        <end position="38"/>
    </location>
</feature>
<dbReference type="Proteomes" id="UP000317238">
    <property type="component" value="Unassembled WGS sequence"/>
</dbReference>
<organism evidence="2 3">
    <name type="scientific">Crateriforma conspicua</name>
    <dbReference type="NCBI Taxonomy" id="2527996"/>
    <lineage>
        <taxon>Bacteria</taxon>
        <taxon>Pseudomonadati</taxon>
        <taxon>Planctomycetota</taxon>
        <taxon>Planctomycetia</taxon>
        <taxon>Planctomycetales</taxon>
        <taxon>Planctomycetaceae</taxon>
        <taxon>Crateriforma</taxon>
    </lineage>
</organism>
<keyword evidence="3" id="KW-1185">Reference proteome</keyword>
<dbReference type="EMBL" id="SJPL01000001">
    <property type="protein sequence ID" value="TWT68625.1"/>
    <property type="molecule type" value="Genomic_DNA"/>
</dbReference>
<reference evidence="2 3" key="1">
    <citation type="submission" date="2019-02" db="EMBL/GenBank/DDBJ databases">
        <title>Deep-cultivation of Planctomycetes and their phenomic and genomic characterization uncovers novel biology.</title>
        <authorList>
            <person name="Wiegand S."/>
            <person name="Jogler M."/>
            <person name="Boedeker C."/>
            <person name="Pinto D."/>
            <person name="Vollmers J."/>
            <person name="Rivas-Marin E."/>
            <person name="Kohn T."/>
            <person name="Peeters S.H."/>
            <person name="Heuer A."/>
            <person name="Rast P."/>
            <person name="Oberbeckmann S."/>
            <person name="Bunk B."/>
            <person name="Jeske O."/>
            <person name="Meyerdierks A."/>
            <person name="Storesund J.E."/>
            <person name="Kallscheuer N."/>
            <person name="Luecker S."/>
            <person name="Lage O.M."/>
            <person name="Pohl T."/>
            <person name="Merkel B.J."/>
            <person name="Hornburger P."/>
            <person name="Mueller R.-W."/>
            <person name="Bruemmer F."/>
            <person name="Labrenz M."/>
            <person name="Spormann A.M."/>
            <person name="Op Den Camp H."/>
            <person name="Overmann J."/>
            <person name="Amann R."/>
            <person name="Jetten M.S.M."/>
            <person name="Mascher T."/>
            <person name="Medema M.H."/>
            <person name="Devos D.P."/>
            <person name="Kaster A.-K."/>
            <person name="Ovreas L."/>
            <person name="Rohde M."/>
            <person name="Galperin M.Y."/>
            <person name="Jogler C."/>
        </authorList>
    </citation>
    <scope>NUCLEOTIDE SEQUENCE [LARGE SCALE GENOMIC DNA]</scope>
    <source>
        <strain evidence="2 3">Pan14r</strain>
    </source>
</reference>